<dbReference type="Proteomes" id="UP000221845">
    <property type="component" value="Segment"/>
</dbReference>
<protein>
    <submittedName>
        <fullName evidence="2">Putative transcriptional regulator</fullName>
    </submittedName>
</protein>
<dbReference type="InterPro" id="IPR055172">
    <property type="entry name" value="HTH_RsaL-like"/>
</dbReference>
<sequence length="114" mass="12323">MTSTTERDINGLAVRKLRAESGLSQAKFWGAIGISLARGNRYETGKAAVIPADVQRLVFLHYVIGIPTNAPPAELHELMKSAGPARQQRKNAELAIAHINHAEKALQDAKGKLS</sequence>
<dbReference type="SUPFAM" id="SSF47413">
    <property type="entry name" value="lambda repressor-like DNA-binding domains"/>
    <property type="match status" value="1"/>
</dbReference>
<organism evidence="2 3">
    <name type="scientific">Pseudomonas phage Skulduggery</name>
    <dbReference type="NCBI Taxonomy" id="2006671"/>
    <lineage>
        <taxon>Viruses</taxon>
        <taxon>Duplodnaviria</taxon>
        <taxon>Heunggongvirae</taxon>
        <taxon>Uroviricota</taxon>
        <taxon>Caudoviricetes</taxon>
        <taxon>Skulduggeryvirus</taxon>
        <taxon>Skulduggeryvirus skulduggery</taxon>
    </lineage>
</organism>
<gene>
    <name evidence="2" type="ORF">SKUL_41</name>
</gene>
<feature type="domain" description="RsaL-like HTH" evidence="1">
    <location>
        <begin position="15"/>
        <end position="61"/>
    </location>
</feature>
<dbReference type="Gene3D" id="1.10.260.40">
    <property type="entry name" value="lambda repressor-like DNA-binding domains"/>
    <property type="match status" value="1"/>
</dbReference>
<accession>A0A1Y0SUT1</accession>
<dbReference type="InterPro" id="IPR010982">
    <property type="entry name" value="Lambda_DNA-bd_dom_sf"/>
</dbReference>
<name>A0A1Y0SUT1_9CAUD</name>
<dbReference type="EMBL" id="MF042361">
    <property type="protein sequence ID" value="ARV77140.1"/>
    <property type="molecule type" value="Genomic_DNA"/>
</dbReference>
<dbReference type="Pfam" id="PF22495">
    <property type="entry name" value="HTH_92"/>
    <property type="match status" value="1"/>
</dbReference>
<evidence type="ECO:0000259" key="1">
    <source>
        <dbReference type="Pfam" id="PF22495"/>
    </source>
</evidence>
<proteinExistence type="predicted"/>
<keyword evidence="3" id="KW-1185">Reference proteome</keyword>
<dbReference type="InterPro" id="IPR001387">
    <property type="entry name" value="Cro/C1-type_HTH"/>
</dbReference>
<dbReference type="CDD" id="cd00093">
    <property type="entry name" value="HTH_XRE"/>
    <property type="match status" value="1"/>
</dbReference>
<dbReference type="GO" id="GO:0003677">
    <property type="term" value="F:DNA binding"/>
    <property type="evidence" value="ECO:0007669"/>
    <property type="project" value="InterPro"/>
</dbReference>
<evidence type="ECO:0000313" key="3">
    <source>
        <dbReference type="Proteomes" id="UP000221845"/>
    </source>
</evidence>
<reference evidence="2 3" key="1">
    <citation type="submission" date="2017-05" db="EMBL/GenBank/DDBJ databases">
        <authorList>
            <person name="Song R."/>
            <person name="Chenine A.L."/>
            <person name="Ruprecht R.M."/>
        </authorList>
    </citation>
    <scope>NUCLEOTIDE SEQUENCE [LARGE SCALE GENOMIC DNA]</scope>
</reference>
<evidence type="ECO:0000313" key="2">
    <source>
        <dbReference type="EMBL" id="ARV77140.1"/>
    </source>
</evidence>